<evidence type="ECO:0000313" key="9">
    <source>
        <dbReference type="EnsemblMetazoa" id="MESCA003223-PA"/>
    </source>
</evidence>
<comment type="similarity">
    <text evidence="7">Belongs to the DHHC palmitoyltransferase family.</text>
</comment>
<comment type="catalytic activity">
    <reaction evidence="7">
        <text>L-cysteinyl-[protein] + hexadecanoyl-CoA = S-hexadecanoyl-L-cysteinyl-[protein] + CoA</text>
        <dbReference type="Rhea" id="RHEA:36683"/>
        <dbReference type="Rhea" id="RHEA-COMP:10131"/>
        <dbReference type="Rhea" id="RHEA-COMP:11032"/>
        <dbReference type="ChEBI" id="CHEBI:29950"/>
        <dbReference type="ChEBI" id="CHEBI:57287"/>
        <dbReference type="ChEBI" id="CHEBI:57379"/>
        <dbReference type="ChEBI" id="CHEBI:74151"/>
        <dbReference type="EC" id="2.3.1.225"/>
    </reaction>
</comment>
<comment type="subcellular location">
    <subcellularLocation>
        <location evidence="1">Membrane</location>
        <topology evidence="1">Multi-pass membrane protein</topology>
    </subcellularLocation>
</comment>
<dbReference type="HOGENOM" id="CLU_1742629_0_0_1"/>
<comment type="domain">
    <text evidence="7">The DHHC domain is required for palmitoyltransferase activity.</text>
</comment>
<feature type="transmembrane region" description="Helical" evidence="7">
    <location>
        <begin position="116"/>
        <end position="140"/>
    </location>
</feature>
<reference evidence="10" key="1">
    <citation type="submission" date="2013-02" db="EMBL/GenBank/DDBJ databases">
        <authorList>
            <person name="Hughes D."/>
        </authorList>
    </citation>
    <scope>NUCLEOTIDE SEQUENCE</scope>
    <source>
        <strain>Durham</strain>
        <strain evidence="10">NC isolate 2 -- Noor lab</strain>
    </source>
</reference>
<keyword evidence="3 7" id="KW-0812">Transmembrane</keyword>
<keyword evidence="10" id="KW-1185">Reference proteome</keyword>
<dbReference type="GO" id="GO:0016020">
    <property type="term" value="C:membrane"/>
    <property type="evidence" value="ECO:0007669"/>
    <property type="project" value="UniProtKB-SubCell"/>
</dbReference>
<dbReference type="AlphaFoldDB" id="T1GIE7"/>
<dbReference type="STRING" id="36166.T1GIE7"/>
<dbReference type="Pfam" id="PF01529">
    <property type="entry name" value="DHHC"/>
    <property type="match status" value="1"/>
</dbReference>
<keyword evidence="6 7" id="KW-0012">Acyltransferase</keyword>
<dbReference type="PANTHER" id="PTHR12246">
    <property type="entry name" value="PALMITOYLTRANSFERASE ZDHHC16"/>
    <property type="match status" value="1"/>
</dbReference>
<dbReference type="EMBL" id="CAQQ02389418">
    <property type="status" value="NOT_ANNOTATED_CDS"/>
    <property type="molecule type" value="Genomic_DNA"/>
</dbReference>
<dbReference type="EMBL" id="CAQQ02389420">
    <property type="status" value="NOT_ANNOTATED_CDS"/>
    <property type="molecule type" value="Genomic_DNA"/>
</dbReference>
<sequence>MSAREAYARLHLLRCLKISIASEMEHMTPQMEHYKKTETNWRIPESEIDKLFHAETQEQQKRILEDFARDLPVTNRTIHGSVRFCEKCQIIKPDRGHHCSVCGMVNNCVNFTNYKFFVLFLGYALLYCLYIALTSLEFFIKFWKFMKNKY</sequence>
<dbReference type="EC" id="2.3.1.225" evidence="7"/>
<name>T1GIE7_MEGSC</name>
<reference evidence="9" key="2">
    <citation type="submission" date="2015-06" db="UniProtKB">
        <authorList>
            <consortium name="EnsemblMetazoa"/>
        </authorList>
    </citation>
    <scope>IDENTIFICATION</scope>
</reference>
<feature type="domain" description="Palmitoyltransferase DHHC" evidence="8">
    <location>
        <begin position="82"/>
        <end position="148"/>
    </location>
</feature>
<evidence type="ECO:0000256" key="2">
    <source>
        <dbReference type="ARBA" id="ARBA00022679"/>
    </source>
</evidence>
<evidence type="ECO:0000256" key="1">
    <source>
        <dbReference type="ARBA" id="ARBA00004141"/>
    </source>
</evidence>
<evidence type="ECO:0000313" key="10">
    <source>
        <dbReference type="Proteomes" id="UP000015102"/>
    </source>
</evidence>
<evidence type="ECO:0000256" key="3">
    <source>
        <dbReference type="ARBA" id="ARBA00022692"/>
    </source>
</evidence>
<keyword evidence="4 7" id="KW-1133">Transmembrane helix</keyword>
<dbReference type="EMBL" id="CAQQ02389419">
    <property type="status" value="NOT_ANNOTATED_CDS"/>
    <property type="molecule type" value="Genomic_DNA"/>
</dbReference>
<keyword evidence="5 7" id="KW-0472">Membrane</keyword>
<protein>
    <recommendedName>
        <fullName evidence="7">Palmitoyltransferase</fullName>
        <ecNumber evidence="7">2.3.1.225</ecNumber>
    </recommendedName>
</protein>
<dbReference type="Proteomes" id="UP000015102">
    <property type="component" value="Unassembled WGS sequence"/>
</dbReference>
<evidence type="ECO:0000256" key="7">
    <source>
        <dbReference type="RuleBase" id="RU079119"/>
    </source>
</evidence>
<dbReference type="InterPro" id="IPR001594">
    <property type="entry name" value="Palmitoyltrfase_DHHC"/>
</dbReference>
<evidence type="ECO:0000256" key="5">
    <source>
        <dbReference type="ARBA" id="ARBA00023136"/>
    </source>
</evidence>
<dbReference type="InterPro" id="IPR039859">
    <property type="entry name" value="PFA4/ZDH16/20/ERF2-like"/>
</dbReference>
<organism evidence="9 10">
    <name type="scientific">Megaselia scalaris</name>
    <name type="common">Humpbacked fly</name>
    <name type="synonym">Phora scalaris</name>
    <dbReference type="NCBI Taxonomy" id="36166"/>
    <lineage>
        <taxon>Eukaryota</taxon>
        <taxon>Metazoa</taxon>
        <taxon>Ecdysozoa</taxon>
        <taxon>Arthropoda</taxon>
        <taxon>Hexapoda</taxon>
        <taxon>Insecta</taxon>
        <taxon>Pterygota</taxon>
        <taxon>Neoptera</taxon>
        <taxon>Endopterygota</taxon>
        <taxon>Diptera</taxon>
        <taxon>Brachycera</taxon>
        <taxon>Muscomorpha</taxon>
        <taxon>Platypezoidea</taxon>
        <taxon>Phoridae</taxon>
        <taxon>Megaseliini</taxon>
        <taxon>Megaselia</taxon>
    </lineage>
</organism>
<dbReference type="PROSITE" id="PS50216">
    <property type="entry name" value="DHHC"/>
    <property type="match status" value="1"/>
</dbReference>
<dbReference type="GO" id="GO:0019706">
    <property type="term" value="F:protein-cysteine S-palmitoyltransferase activity"/>
    <property type="evidence" value="ECO:0007669"/>
    <property type="project" value="UniProtKB-EC"/>
</dbReference>
<evidence type="ECO:0000259" key="8">
    <source>
        <dbReference type="Pfam" id="PF01529"/>
    </source>
</evidence>
<evidence type="ECO:0000256" key="4">
    <source>
        <dbReference type="ARBA" id="ARBA00022989"/>
    </source>
</evidence>
<accession>T1GIE7</accession>
<proteinExistence type="inferred from homology"/>
<dbReference type="EnsemblMetazoa" id="MESCA003223-RA">
    <property type="protein sequence ID" value="MESCA003223-PA"/>
    <property type="gene ID" value="MESCA003223"/>
</dbReference>
<keyword evidence="2 7" id="KW-0808">Transferase</keyword>
<evidence type="ECO:0000256" key="6">
    <source>
        <dbReference type="ARBA" id="ARBA00023315"/>
    </source>
</evidence>
<comment type="caution">
    <text evidence="7">Lacks conserved residue(s) required for the propagation of feature annotation.</text>
</comment>